<dbReference type="AlphaFoldDB" id="A0A420I195"/>
<comment type="caution">
    <text evidence="1">The sequence shown here is derived from an EMBL/GenBank/DDBJ whole genome shotgun (WGS) entry which is preliminary data.</text>
</comment>
<proteinExistence type="predicted"/>
<evidence type="ECO:0000313" key="2">
    <source>
        <dbReference type="Proteomes" id="UP000286134"/>
    </source>
</evidence>
<name>A0A420I195_9PEZI</name>
<dbReference type="Proteomes" id="UP000286134">
    <property type="component" value="Unassembled WGS sequence"/>
</dbReference>
<reference evidence="1 2" key="1">
    <citation type="journal article" date="2018" name="BMC Genomics">
        <title>Comparative genome analyses reveal sequence features reflecting distinct modes of host-adaptation between dicot and monocot powdery mildew.</title>
        <authorList>
            <person name="Wu Y."/>
            <person name="Ma X."/>
            <person name="Pan Z."/>
            <person name="Kale S.D."/>
            <person name="Song Y."/>
            <person name="King H."/>
            <person name="Zhang Q."/>
            <person name="Presley C."/>
            <person name="Deng X."/>
            <person name="Wei C.I."/>
            <person name="Xiao S."/>
        </authorList>
    </citation>
    <scope>NUCLEOTIDE SEQUENCE [LARGE SCALE GENOMIC DNA]</scope>
    <source>
        <strain evidence="1">UMSG2</strain>
    </source>
</reference>
<keyword evidence="2" id="KW-1185">Reference proteome</keyword>
<accession>A0A420I195</accession>
<organism evidence="1 2">
    <name type="scientific">Erysiphe neolycopersici</name>
    <dbReference type="NCBI Taxonomy" id="212602"/>
    <lineage>
        <taxon>Eukaryota</taxon>
        <taxon>Fungi</taxon>
        <taxon>Dikarya</taxon>
        <taxon>Ascomycota</taxon>
        <taxon>Pezizomycotina</taxon>
        <taxon>Leotiomycetes</taxon>
        <taxon>Erysiphales</taxon>
        <taxon>Erysiphaceae</taxon>
        <taxon>Erysiphe</taxon>
    </lineage>
</organism>
<protein>
    <submittedName>
        <fullName evidence="1">Uncharacterized protein</fullName>
    </submittedName>
</protein>
<gene>
    <name evidence="1" type="ORF">OnM2_c2149o208</name>
</gene>
<evidence type="ECO:0000313" key="1">
    <source>
        <dbReference type="EMBL" id="RKF63426.1"/>
    </source>
</evidence>
<dbReference type="EMBL" id="MCFK01002570">
    <property type="protein sequence ID" value="RKF63426.1"/>
    <property type="molecule type" value="Genomic_DNA"/>
</dbReference>
<sequence length="92" mass="10961">MKFPTLMSLFLTCFPFSPHLLYFKNVKYYLYSKYNYWYKSSFFPDALYNEAIEGKLSVKNSVFRNKDHKILVFGRLISLLSKSAINKLIQQI</sequence>